<dbReference type="STRING" id="74557.A0A1V9ZP51"/>
<name>A0A1V9ZP51_9STRA</name>
<organism evidence="2 3">
    <name type="scientific">Thraustotheca clavata</name>
    <dbReference type="NCBI Taxonomy" id="74557"/>
    <lineage>
        <taxon>Eukaryota</taxon>
        <taxon>Sar</taxon>
        <taxon>Stramenopiles</taxon>
        <taxon>Oomycota</taxon>
        <taxon>Saprolegniomycetes</taxon>
        <taxon>Saprolegniales</taxon>
        <taxon>Achlyaceae</taxon>
        <taxon>Thraustotheca</taxon>
    </lineage>
</organism>
<evidence type="ECO:0000313" key="3">
    <source>
        <dbReference type="Proteomes" id="UP000243217"/>
    </source>
</evidence>
<evidence type="ECO:0008006" key="4">
    <source>
        <dbReference type="Google" id="ProtNLM"/>
    </source>
</evidence>
<reference evidence="2 3" key="1">
    <citation type="journal article" date="2014" name="Genome Biol. Evol.">
        <title>The secreted proteins of Achlya hypogyna and Thraustotheca clavata identify the ancestral oomycete secretome and reveal gene acquisitions by horizontal gene transfer.</title>
        <authorList>
            <person name="Misner I."/>
            <person name="Blouin N."/>
            <person name="Leonard G."/>
            <person name="Richards T.A."/>
            <person name="Lane C.E."/>
        </authorList>
    </citation>
    <scope>NUCLEOTIDE SEQUENCE [LARGE SCALE GENOMIC DNA]</scope>
    <source>
        <strain evidence="2 3">ATCC 34112</strain>
    </source>
</reference>
<dbReference type="GO" id="GO:0097352">
    <property type="term" value="P:autophagosome maturation"/>
    <property type="evidence" value="ECO:0007669"/>
    <property type="project" value="TreeGrafter"/>
</dbReference>
<proteinExistence type="predicted"/>
<dbReference type="InterPro" id="IPR051436">
    <property type="entry name" value="Autophagy-related_EPG5"/>
</dbReference>
<sequence>MATLVRKKTKSKRVDAHPLVATGAPHRGNGSSNTTVAEAPIKIHLSSEELLLMDNFNDGSSPSAPDFDPQVDSWEAIMLGSPMPPQSITLPPLPTMEELELPPSAPTEVLCNGESPPQHNVSYLPAATQPMAPIALPAVAEPVPIEKKYVIPENATIATVHDLLVAAQPKVIAPIYPAMDMVKPIVFTPKAKTIHIKAIEAPPPLAPLLEVPHVHLRRHEHFEDNIRLRDEYINAYEERMEVLEKSPSDFYRLVEAYLYCEHQLRQATTAIANLQTEMTEKYNAVWSVKFESTTASAMCGDLKTLTDSVEYTTASMNLDLRDALVQQWQALRQLRTAEGAVYTFDRALIYLRIEQWIDNFLLKEDIDISSIQAVMDVLFLFEKETSNEASSVLGCVPTALRRGQAIIENDVKQLQCPACCQLNTFATGPCARCEALLIAPRSTVAMSSPEWKFAVRQFRISVQHWLLRCTTSLLTLDLQKALPYLLSHLMHLPRIANERQWAVSFLQLPPLPWTANTLDLFLSLWHLLFHPSQLPTQVVGSCTNSPRRQRSLSLEEWLLIETPTATDNQLLSDADYVAIVKQLPLSDAVAYILESSDQAQCFSQLLYLVNECTNVFERFADFDLLVAQVSQSLSVILNAAAKYPGSLFDQLFQIALFGVVLSKNASVYHSLPSWKYEALSLAAKWDALGGLFCQPSLSQATKNFVHFQCFLGEDAALRERLHRQVERGPGDYLLSAMAALAEVTLWSELVQTLVQEVFQSFLATKKLDIHVDVLTRICTVHPVAMSQILALLPQFEDGIVLFPKLPLHLWHPTPSDLQVIQAWMLQDNLMDKRSVLARSVVEQLNWGFTPTDTLFLDANTHRFIGLLLAEATVHFYPQNQRGWLWPVDMRLWCWTQMQRLHFYSKDYIALLPLIDLETDLSKEAMILRRLTKGLGKIHLVFGNAEYNSKASAAMCITYVDATETTTVNTTMQLCHEDEDVEDKDVVPLAQMEPIVLYALCQLTTHLFSCAVDKFAPLLSLLLDHQKHSAVLHIVECMLPRLSYQRLGQDDVAKFMKHYVEFNKDLRNVVAILHRNLYFSMDSRLPQIVQFITDGSVPLEEIIPIVLNAMEQSCCVHPLLLPALCCEVPTSYISAALSYAASTFKTFKDTVTRWKKSSPKVEEKPNHEGICRIIRDQFKALQTTSILQYWLVLVVSIPKWHERATYRSVVNTIFEAALQSPGHLQSLGELETPFSLYYDHLCSLPTTTYFSFVPPLSSPSSWSLFASSSCPDLSFTFLAFLIEIRKEKELYKALGHVVLKERGKHKAKAIESLRAKGRLANELYVYGVDTSHPHVYGHSDMLFASWGQFKLFRLAHVLLSCPLETPMLVLWWQLWFALYFASIGTQFFGHYLWELESKNLTRAMLQAKLRLLSSHFSAQVVSHPSPYASELARLYSAMDAWLENTDVRLWMSHKESLPPHYCIGHVTQLLQLSHVLLHTSDTIDLHTETICEQLHAQNLLWFHLVTPIATSVPNSPTTTKNSVLRPLSETLVAWPNPAPIKRFKYHRFSPVLPSEPGPLPYALNNGPFIDRATQYSELATQLLTMESDFAEKLSVLYIPKLRVVNKTLPCSGMTVNNVHEECKRPSAIRLEYTEWALDSSTEDLLKNLQVQASRLNLPSLLTLETPISLIGERAMYLQLTPMDTQVCFQILLIDAVVRLLTEPDPSAWKEQGVSWFHALVHLDSKLVRRFPPFQEVLWRSIKALGVTFIGVDQEETSGLLRFMLQDSARVCLLSDCFFPNNTPTRFVEYFANVMYHTQDLSDEDRLQLLRRFDMAMWLQHEPLKFDRDTLLSIVLAELVLGNNDCDAKGYAEIHRMHAKFLHVLCSKYLGDHVDKVVCALLGIYEVYYAPDLQAMRVYFEPSSRSKSTSKPLDVSIWQTLQYIPSDSWQMLPLETLQLLVDRVAQFFTTTRAADHAQFQLKHDLNDVCEMYVLMQWQSLGVLKPSLDLVVLWIRAQATAEMMWSILVKSFESMLKVLYAPAAPTEISKTMGPWTCNPNEEIPETAKTMCTALWSSFQAFLDVDTMETQIKLDCIWSFYLNVLLPHASNTLCKAYVSVMTRVPWDQWILTEECLNAMKDCLQSTSSASNGNYAIKFQSKLRPHVLDVLRDILTRAPWPEEWLENQPLHVQSSFFVKYHLLVFQLVVHHSNAALPLAFLSFLKQPKRLGSRPIKCAEIEAISNGFISILQHPTILCKQPDVFVDCYQRFVAGFRILLNLCGLDLLERTGDELKKGAIILHFLSVILNPSSFEWKSARDNVGHHNVYSAVVTAMIAAAAVVWYDILSILHVHSETYEALFKPELLQALYADIFRIANAAIIDRAFQQSTPEALPWMEVGSKLKQVCEELEVSTTQEVPLLEGHTEILLPASPIGNLLATMLYTYAGVSKHELFALKASCTAVASVHVMSLLCERSLETWITQYPVWSRVVEGLKIPELSTDEFVATCVDHNAFLTIVAYCLQQNYQITQATWEDRPQLELQYCSRLVDYLERCSHLGQLPAASEAKLLFLFANLFRMVLRLETVAITFKRDMFSRMSQSLWAMGESRQVSNGLDSIQRAIGFSFMNSFAKLKFSPNFHTAVLSLSLFVRVHSRKNGPLRLDNTTPLEVSKKSQKLIKILENVGTDHKQLVALVVSFCSDSRHSLGDYAAFFELLFSELYPGSPWLLKKVME</sequence>
<dbReference type="PANTHER" id="PTHR31139:SF4">
    <property type="entry name" value="ECTOPIC P GRANULES PROTEIN 5 HOMOLOG"/>
    <property type="match status" value="1"/>
</dbReference>
<keyword evidence="3" id="KW-1185">Reference proteome</keyword>
<dbReference type="PANTHER" id="PTHR31139">
    <property type="entry name" value="ECTOPIC P GRANULES PROTEIN 5 HOMOLOG"/>
    <property type="match status" value="1"/>
</dbReference>
<evidence type="ECO:0000256" key="1">
    <source>
        <dbReference type="SAM" id="MobiDB-lite"/>
    </source>
</evidence>
<dbReference type="EMBL" id="JNBS01001783">
    <property type="protein sequence ID" value="OQR99775.1"/>
    <property type="molecule type" value="Genomic_DNA"/>
</dbReference>
<dbReference type="GO" id="GO:0005737">
    <property type="term" value="C:cytoplasm"/>
    <property type="evidence" value="ECO:0007669"/>
    <property type="project" value="TreeGrafter"/>
</dbReference>
<dbReference type="Proteomes" id="UP000243217">
    <property type="component" value="Unassembled WGS sequence"/>
</dbReference>
<evidence type="ECO:0000313" key="2">
    <source>
        <dbReference type="EMBL" id="OQR99775.1"/>
    </source>
</evidence>
<comment type="caution">
    <text evidence="2">The sequence shown here is derived from an EMBL/GenBank/DDBJ whole genome shotgun (WGS) entry which is preliminary data.</text>
</comment>
<protein>
    <recommendedName>
        <fullName evidence="4">Ectopic P granules protein 5</fullName>
    </recommendedName>
</protein>
<feature type="compositionally biased region" description="Basic residues" evidence="1">
    <location>
        <begin position="1"/>
        <end position="11"/>
    </location>
</feature>
<dbReference type="OrthoDB" id="75419at2759"/>
<gene>
    <name evidence="2" type="ORF">THRCLA_06400</name>
</gene>
<feature type="region of interest" description="Disordered" evidence="1">
    <location>
        <begin position="1"/>
        <end position="34"/>
    </location>
</feature>
<accession>A0A1V9ZP51</accession>